<gene>
    <name evidence="1" type="ORF">ACJMK2_034300</name>
</gene>
<proteinExistence type="predicted"/>
<accession>A0ABD3WR43</accession>
<dbReference type="AlphaFoldDB" id="A0ABD3WR43"/>
<dbReference type="Proteomes" id="UP001634394">
    <property type="component" value="Unassembled WGS sequence"/>
</dbReference>
<reference evidence="1 2" key="1">
    <citation type="submission" date="2024-11" db="EMBL/GenBank/DDBJ databases">
        <title>Chromosome-level genome assembly of the freshwater bivalve Anodonta woodiana.</title>
        <authorList>
            <person name="Chen X."/>
        </authorList>
    </citation>
    <scope>NUCLEOTIDE SEQUENCE [LARGE SCALE GENOMIC DNA]</scope>
    <source>
        <strain evidence="1">MN2024</strain>
        <tissue evidence="1">Gills</tissue>
    </source>
</reference>
<organism evidence="1 2">
    <name type="scientific">Sinanodonta woodiana</name>
    <name type="common">Chinese pond mussel</name>
    <name type="synonym">Anodonta woodiana</name>
    <dbReference type="NCBI Taxonomy" id="1069815"/>
    <lineage>
        <taxon>Eukaryota</taxon>
        <taxon>Metazoa</taxon>
        <taxon>Spiralia</taxon>
        <taxon>Lophotrochozoa</taxon>
        <taxon>Mollusca</taxon>
        <taxon>Bivalvia</taxon>
        <taxon>Autobranchia</taxon>
        <taxon>Heteroconchia</taxon>
        <taxon>Palaeoheterodonta</taxon>
        <taxon>Unionida</taxon>
        <taxon>Unionoidea</taxon>
        <taxon>Unionidae</taxon>
        <taxon>Unioninae</taxon>
        <taxon>Sinanodonta</taxon>
    </lineage>
</organism>
<comment type="caution">
    <text evidence="1">The sequence shown here is derived from an EMBL/GenBank/DDBJ whole genome shotgun (WGS) entry which is preliminary data.</text>
</comment>
<evidence type="ECO:0000313" key="2">
    <source>
        <dbReference type="Proteomes" id="UP001634394"/>
    </source>
</evidence>
<sequence length="104" mass="12062">MVAVIDKQLIDFLDGGKYHVNAEMISETEEQRTNFAHLTNLGCEHHFGDLDSSQRRRPSASMHHHTSVQLLKWNRIPMMKWLSEMKPDNHHSILISARKGGREM</sequence>
<evidence type="ECO:0000313" key="1">
    <source>
        <dbReference type="EMBL" id="KAL3876455.1"/>
    </source>
</evidence>
<dbReference type="EMBL" id="JBJQND010000005">
    <property type="protein sequence ID" value="KAL3876455.1"/>
    <property type="molecule type" value="Genomic_DNA"/>
</dbReference>
<protein>
    <submittedName>
        <fullName evidence="1">Uncharacterized protein</fullName>
    </submittedName>
</protein>
<name>A0ABD3WR43_SINWO</name>
<keyword evidence="2" id="KW-1185">Reference proteome</keyword>